<comment type="similarity">
    <text evidence="1">Belongs to the PagL family.</text>
</comment>
<comment type="function">
    <text evidence="1">Has lipid A 3-O-deacylase activity. Hydrolyzes the ester bond at the 3 position of lipid A, a bioactive component of lipopolysaccharide (LPS), thereby releasing the primary fatty acyl moiety.</text>
</comment>
<evidence type="ECO:0000256" key="1">
    <source>
        <dbReference type="PIRNR" id="PIRNR029681"/>
    </source>
</evidence>
<dbReference type="AlphaFoldDB" id="A0A1V0B0T3"/>
<dbReference type="KEGG" id="ppha:BVH74_01600"/>
<dbReference type="EC" id="3.1.1.77" evidence="1"/>
<accession>A0A1V0B0T3</accession>
<feature type="active site" description="Charge relay system" evidence="2">
    <location>
        <position position="150"/>
    </location>
</feature>
<keyword evidence="6" id="KW-1185">Reference proteome</keyword>
<keyword evidence="1" id="KW-0378">Hydrolase</keyword>
<protein>
    <recommendedName>
        <fullName evidence="1">Lipid A deacylase</fullName>
        <ecNumber evidence="1">3.1.1.77</ecNumber>
    </recommendedName>
    <alternativeName>
        <fullName evidence="1">LPS 3-O-deacylase</fullName>
    </alternativeName>
    <alternativeName>
        <fullName evidence="1">Outer membrane enzyme</fullName>
    </alternativeName>
</protein>
<comment type="catalytic activity">
    <reaction evidence="1">
        <text>a 3-(acyloxy)acyl derivative of bacterial toxin + H2O = a 3-hydroxyacyl derivative of bacterial toxin + a fatty acid + H(+)</text>
        <dbReference type="Rhea" id="RHEA:12032"/>
        <dbReference type="ChEBI" id="CHEBI:15377"/>
        <dbReference type="ChEBI" id="CHEBI:15378"/>
        <dbReference type="ChEBI" id="CHEBI:28868"/>
        <dbReference type="ChEBI" id="CHEBI:136853"/>
        <dbReference type="ChEBI" id="CHEBI:140675"/>
        <dbReference type="EC" id="3.1.1.77"/>
    </reaction>
</comment>
<dbReference type="EMBL" id="CP020100">
    <property type="protein sequence ID" value="AQZ93539.1"/>
    <property type="molecule type" value="Genomic_DNA"/>
</dbReference>
<dbReference type="RefSeq" id="WP_080048397.1">
    <property type="nucleotide sequence ID" value="NZ_CP020100.1"/>
</dbReference>
<comment type="subcellular location">
    <subcellularLocation>
        <location evidence="1">Cell outer membrane</location>
        <topology evidence="1">Multi-pass membrane protein</topology>
    </subcellularLocation>
</comment>
<name>A0A1V0B0T3_9GAMM</name>
<feature type="active site" description="Charge relay system" evidence="2">
    <location>
        <position position="152"/>
    </location>
</feature>
<dbReference type="SUPFAM" id="SSF56925">
    <property type="entry name" value="OMPA-like"/>
    <property type="match status" value="1"/>
</dbReference>
<evidence type="ECO:0000313" key="5">
    <source>
        <dbReference type="EMBL" id="AQZ93539.1"/>
    </source>
</evidence>
<reference evidence="5 6" key="1">
    <citation type="submission" date="2017-03" db="EMBL/GenBank/DDBJ databases">
        <title>Complete genome sequence of the novel DNRA strain Pseudomonas sp. S-6-2 isolated from Chinese polluted river sediment. Journal of Biotechnology.</title>
        <authorList>
            <person name="Li J."/>
            <person name="Xiang F."/>
            <person name="Wang L."/>
            <person name="Xi L."/>
            <person name="Liu J."/>
        </authorList>
    </citation>
    <scope>NUCLEOTIDE SEQUENCE [LARGE SCALE GENOMIC DNA]</scope>
    <source>
        <strain evidence="5 6">S-6-2</strain>
    </source>
</reference>
<comment type="subunit">
    <text evidence="1">Homodimer.</text>
</comment>
<dbReference type="InterPro" id="IPR011250">
    <property type="entry name" value="OMP/PagP_B-barrel"/>
</dbReference>
<keyword evidence="1" id="KW-0998">Cell outer membrane</keyword>
<gene>
    <name evidence="5" type="ORF">BVH74_01600</name>
</gene>
<evidence type="ECO:0000256" key="4">
    <source>
        <dbReference type="SAM" id="SignalP"/>
    </source>
</evidence>
<evidence type="ECO:0000313" key="6">
    <source>
        <dbReference type="Proteomes" id="UP000243488"/>
    </source>
</evidence>
<dbReference type="Proteomes" id="UP000243488">
    <property type="component" value="Chromosome"/>
</dbReference>
<sequence>MKKSVLVMATALSVLALSPVASAIDGLTLEIGHSSESTTTYRLGAQFDFGRTLWQSQSGGVHLGGYWDTGVIRWSGLDATTFALAPVFVLSFPVQASWTPYIEAGIGVSYFTKTDLDHDRDLGSKFQFEDRLGAGVRFASGSEVGLRVYHYSNAGLKNPNNGIETTALHYRYSF</sequence>
<feature type="chain" id="PRO_5012165773" description="Lipid A deacylase" evidence="4">
    <location>
        <begin position="24"/>
        <end position="174"/>
    </location>
</feature>
<organism evidence="5 6">
    <name type="scientific">Halopseudomonas phragmitis</name>
    <dbReference type="NCBI Taxonomy" id="1931241"/>
    <lineage>
        <taxon>Bacteria</taxon>
        <taxon>Pseudomonadati</taxon>
        <taxon>Pseudomonadota</taxon>
        <taxon>Gammaproteobacteria</taxon>
        <taxon>Pseudomonadales</taxon>
        <taxon>Pseudomonadaceae</taxon>
        <taxon>Halopseudomonas</taxon>
    </lineage>
</organism>
<feature type="signal peptide" evidence="4">
    <location>
        <begin position="1"/>
        <end position="23"/>
    </location>
</feature>
<keyword evidence="1" id="KW-0472">Membrane</keyword>
<dbReference type="InterPro" id="IPR018550">
    <property type="entry name" value="Lipid-A_deacylase-rel"/>
</dbReference>
<dbReference type="Pfam" id="PF09411">
    <property type="entry name" value="PagL"/>
    <property type="match status" value="1"/>
</dbReference>
<dbReference type="GO" id="GO:0050528">
    <property type="term" value="F:acyloxyacyl hydrolase activity"/>
    <property type="evidence" value="ECO:0007669"/>
    <property type="project" value="UniProtKB-EC"/>
</dbReference>
<proteinExistence type="inferred from homology"/>
<feature type="site" description="Critical for activity" evidence="3">
    <location>
        <position position="153"/>
    </location>
</feature>
<evidence type="ECO:0000256" key="2">
    <source>
        <dbReference type="PIRSR" id="PIRSR029681-1"/>
    </source>
</evidence>
<dbReference type="PIRSF" id="PIRSF029681">
    <property type="entry name" value="PagL"/>
    <property type="match status" value="1"/>
</dbReference>
<dbReference type="GO" id="GO:0009279">
    <property type="term" value="C:cell outer membrane"/>
    <property type="evidence" value="ECO:0007669"/>
    <property type="project" value="UniProtKB-SubCell"/>
</dbReference>
<keyword evidence="4" id="KW-0732">Signal</keyword>
<feature type="active site" description="Charge relay system" evidence="2">
    <location>
        <position position="164"/>
    </location>
</feature>
<evidence type="ECO:0000256" key="3">
    <source>
        <dbReference type="PIRSR" id="PIRSR029681-2"/>
    </source>
</evidence>
<dbReference type="STRING" id="1931241.BVH74_01600"/>
<dbReference type="Gene3D" id="2.40.160.20">
    <property type="match status" value="1"/>
</dbReference>